<proteinExistence type="predicted"/>
<dbReference type="EMBL" id="JADJNC010000017">
    <property type="protein sequence ID" value="MBK7423670.1"/>
    <property type="molecule type" value="Genomic_DNA"/>
</dbReference>
<dbReference type="AlphaFoldDB" id="A0A9D7F7P9"/>
<gene>
    <name evidence="1" type="ORF">IPJ48_11535</name>
</gene>
<evidence type="ECO:0000313" key="2">
    <source>
        <dbReference type="Proteomes" id="UP000886602"/>
    </source>
</evidence>
<protein>
    <submittedName>
        <fullName evidence="1">Uncharacterized protein</fullName>
    </submittedName>
</protein>
<accession>A0A9D7F7P9</accession>
<name>A0A9D7F7P9_9RHOO</name>
<reference evidence="1" key="1">
    <citation type="submission" date="2020-10" db="EMBL/GenBank/DDBJ databases">
        <title>Connecting structure to function with the recovery of over 1000 high-quality activated sludge metagenome-assembled genomes encoding full-length rRNA genes using long-read sequencing.</title>
        <authorList>
            <person name="Singleton C.M."/>
            <person name="Petriglieri F."/>
            <person name="Kristensen J.M."/>
            <person name="Kirkegaard R.H."/>
            <person name="Michaelsen T.Y."/>
            <person name="Andersen M.H."/>
            <person name="Karst S.M."/>
            <person name="Dueholm M.S."/>
            <person name="Nielsen P.H."/>
            <person name="Albertsen M."/>
        </authorList>
    </citation>
    <scope>NUCLEOTIDE SEQUENCE</scope>
    <source>
        <strain evidence="1">EsbW_18-Q3-R4-48_MAXAC.044</strain>
    </source>
</reference>
<comment type="caution">
    <text evidence="1">The sequence shown here is derived from an EMBL/GenBank/DDBJ whole genome shotgun (WGS) entry which is preliminary data.</text>
</comment>
<organism evidence="1 2">
    <name type="scientific">Candidatus Propionivibrio dominans</name>
    <dbReference type="NCBI Taxonomy" id="2954373"/>
    <lineage>
        <taxon>Bacteria</taxon>
        <taxon>Pseudomonadati</taxon>
        <taxon>Pseudomonadota</taxon>
        <taxon>Betaproteobacteria</taxon>
        <taxon>Rhodocyclales</taxon>
        <taxon>Rhodocyclaceae</taxon>
        <taxon>Propionivibrio</taxon>
    </lineage>
</organism>
<evidence type="ECO:0000313" key="1">
    <source>
        <dbReference type="EMBL" id="MBK7423670.1"/>
    </source>
</evidence>
<sequence length="168" mass="17699">MLAAVRVRGVDDKRVVNRGKDLAVRQRTVTTGIALVVDADAQVARGTATHRVDIARRRGFGAATAALMSALVPVNTILVSAVPSPVVKVRPVRVLKRDRTFGRGTEVERHLLGGTLKSSLSAIEMPAPALYLSPRVTVGVAGSCWRFIAVGNVDIEGLDGPGIVAIDS</sequence>
<dbReference type="Proteomes" id="UP000886602">
    <property type="component" value="Unassembled WGS sequence"/>
</dbReference>